<proteinExistence type="predicted"/>
<organism evidence="1">
    <name type="scientific">Anguilla anguilla</name>
    <name type="common">European freshwater eel</name>
    <name type="synonym">Muraena anguilla</name>
    <dbReference type="NCBI Taxonomy" id="7936"/>
    <lineage>
        <taxon>Eukaryota</taxon>
        <taxon>Metazoa</taxon>
        <taxon>Chordata</taxon>
        <taxon>Craniata</taxon>
        <taxon>Vertebrata</taxon>
        <taxon>Euteleostomi</taxon>
        <taxon>Actinopterygii</taxon>
        <taxon>Neopterygii</taxon>
        <taxon>Teleostei</taxon>
        <taxon>Anguilliformes</taxon>
        <taxon>Anguillidae</taxon>
        <taxon>Anguilla</taxon>
    </lineage>
</organism>
<dbReference type="AlphaFoldDB" id="A0A0E9WB68"/>
<dbReference type="EMBL" id="GBXM01020928">
    <property type="protein sequence ID" value="JAH87649.1"/>
    <property type="molecule type" value="Transcribed_RNA"/>
</dbReference>
<sequence length="55" mass="6394">MRQALLIVPLLNQRCVGNSMLNWKNLWPILLQWAFTVSVLKVPRTSAHFMNNESI</sequence>
<evidence type="ECO:0000313" key="1">
    <source>
        <dbReference type="EMBL" id="JAH87649.1"/>
    </source>
</evidence>
<accession>A0A0E9WB68</accession>
<protein>
    <submittedName>
        <fullName evidence="1">Uncharacterized protein</fullName>
    </submittedName>
</protein>
<name>A0A0E9WB68_ANGAN</name>
<reference evidence="1" key="2">
    <citation type="journal article" date="2015" name="Fish Shellfish Immunol.">
        <title>Early steps in the European eel (Anguilla anguilla)-Vibrio vulnificus interaction in the gills: Role of the RtxA13 toxin.</title>
        <authorList>
            <person name="Callol A."/>
            <person name="Pajuelo D."/>
            <person name="Ebbesson L."/>
            <person name="Teles M."/>
            <person name="MacKenzie S."/>
            <person name="Amaro C."/>
        </authorList>
    </citation>
    <scope>NUCLEOTIDE SEQUENCE</scope>
</reference>
<reference evidence="1" key="1">
    <citation type="submission" date="2014-11" db="EMBL/GenBank/DDBJ databases">
        <authorList>
            <person name="Amaro Gonzalez C."/>
        </authorList>
    </citation>
    <scope>NUCLEOTIDE SEQUENCE</scope>
</reference>